<reference evidence="1 2" key="1">
    <citation type="journal article" date="2021" name="Nat. Plants">
        <title>The Taxus genome provides insights into paclitaxel biosynthesis.</title>
        <authorList>
            <person name="Xiong X."/>
            <person name="Gou J."/>
            <person name="Liao Q."/>
            <person name="Li Y."/>
            <person name="Zhou Q."/>
            <person name="Bi G."/>
            <person name="Li C."/>
            <person name="Du R."/>
            <person name="Wang X."/>
            <person name="Sun T."/>
            <person name="Guo L."/>
            <person name="Liang H."/>
            <person name="Lu P."/>
            <person name="Wu Y."/>
            <person name="Zhang Z."/>
            <person name="Ro D.K."/>
            <person name="Shang Y."/>
            <person name="Huang S."/>
            <person name="Yan J."/>
        </authorList>
    </citation>
    <scope>NUCLEOTIDE SEQUENCE [LARGE SCALE GENOMIC DNA]</scope>
    <source>
        <strain evidence="1">Ta-2019</strain>
    </source>
</reference>
<name>A0AA38CE82_TAXCH</name>
<evidence type="ECO:0000313" key="2">
    <source>
        <dbReference type="Proteomes" id="UP000824469"/>
    </source>
</evidence>
<feature type="non-terminal residue" evidence="1">
    <location>
        <position position="51"/>
    </location>
</feature>
<dbReference type="EMBL" id="JAHRHJ020000011">
    <property type="protein sequence ID" value="KAH9294738.1"/>
    <property type="molecule type" value="Genomic_DNA"/>
</dbReference>
<dbReference type="AlphaFoldDB" id="A0AA38CE82"/>
<dbReference type="Proteomes" id="UP000824469">
    <property type="component" value="Unassembled WGS sequence"/>
</dbReference>
<organism evidence="1 2">
    <name type="scientific">Taxus chinensis</name>
    <name type="common">Chinese yew</name>
    <name type="synonym">Taxus wallichiana var. chinensis</name>
    <dbReference type="NCBI Taxonomy" id="29808"/>
    <lineage>
        <taxon>Eukaryota</taxon>
        <taxon>Viridiplantae</taxon>
        <taxon>Streptophyta</taxon>
        <taxon>Embryophyta</taxon>
        <taxon>Tracheophyta</taxon>
        <taxon>Spermatophyta</taxon>
        <taxon>Pinopsida</taxon>
        <taxon>Pinidae</taxon>
        <taxon>Conifers II</taxon>
        <taxon>Cupressales</taxon>
        <taxon>Taxaceae</taxon>
        <taxon>Taxus</taxon>
    </lineage>
</organism>
<accession>A0AA38CE82</accession>
<gene>
    <name evidence="1" type="ORF">KI387_038326</name>
</gene>
<comment type="caution">
    <text evidence="1">The sequence shown here is derived from an EMBL/GenBank/DDBJ whole genome shotgun (WGS) entry which is preliminary data.</text>
</comment>
<sequence>NEKGEITWDELESIVVDIPEKVEQTLTEWQDLEAAIKEEYPELILQTDTEE</sequence>
<proteinExistence type="predicted"/>
<evidence type="ECO:0000313" key="1">
    <source>
        <dbReference type="EMBL" id="KAH9294738.1"/>
    </source>
</evidence>
<protein>
    <submittedName>
        <fullName evidence="1">Uncharacterized protein</fullName>
    </submittedName>
</protein>
<keyword evidence="2" id="KW-1185">Reference proteome</keyword>
<feature type="non-terminal residue" evidence="1">
    <location>
        <position position="1"/>
    </location>
</feature>